<dbReference type="GO" id="GO:0009986">
    <property type="term" value="C:cell surface"/>
    <property type="evidence" value="ECO:0007669"/>
    <property type="project" value="InterPro"/>
</dbReference>
<organism evidence="5 6">
    <name type="scientific">Caenorhabditis tropicalis</name>
    <dbReference type="NCBI Taxonomy" id="1561998"/>
    <lineage>
        <taxon>Eukaryota</taxon>
        <taxon>Metazoa</taxon>
        <taxon>Ecdysozoa</taxon>
        <taxon>Nematoda</taxon>
        <taxon>Chromadorea</taxon>
        <taxon>Rhabditida</taxon>
        <taxon>Rhabditina</taxon>
        <taxon>Rhabditomorpha</taxon>
        <taxon>Rhabditoidea</taxon>
        <taxon>Rhabditidae</taxon>
        <taxon>Peloderinae</taxon>
        <taxon>Caenorhabditis</taxon>
    </lineage>
</organism>
<evidence type="ECO:0000256" key="2">
    <source>
        <dbReference type="ARBA" id="ARBA00010112"/>
    </source>
</evidence>
<dbReference type="Gene3D" id="2.60.40.3330">
    <property type="match status" value="1"/>
</dbReference>
<comment type="subcellular location">
    <subcellularLocation>
        <location evidence="1">Secreted</location>
    </subcellularLocation>
</comment>
<evidence type="ECO:0000256" key="3">
    <source>
        <dbReference type="ARBA" id="ARBA00022525"/>
    </source>
</evidence>
<dbReference type="GO" id="GO:0005576">
    <property type="term" value="C:extracellular region"/>
    <property type="evidence" value="ECO:0007669"/>
    <property type="project" value="UniProtKB-SubCell"/>
</dbReference>
<accession>A0A1I7TCB5</accession>
<dbReference type="eggNOG" id="ENOG502THUN">
    <property type="taxonomic scope" value="Eukaryota"/>
</dbReference>
<reference evidence="6" key="1">
    <citation type="submission" date="2016-11" db="UniProtKB">
        <authorList>
            <consortium name="WormBaseParasite"/>
        </authorList>
    </citation>
    <scope>IDENTIFICATION</scope>
</reference>
<evidence type="ECO:0000313" key="6">
    <source>
        <dbReference type="WBParaSite" id="Csp11.Scaffold58.g346.t1"/>
    </source>
</evidence>
<sequence length="111" mass="13109">MASWVFIRELIRIYIQISVSNYVMTTEVFSDGSGYFEIAGYDDKASLDARLYVWHKCFDKPYEHKDPCSNWFQIKVPKVYINDGILPKRQWNLGEIHLEQPRSGQKLDKCE</sequence>
<keyword evidence="4" id="KW-0732">Signal</keyword>
<keyword evidence="5" id="KW-1185">Reference proteome</keyword>
<keyword evidence="3" id="KW-0964">Secreted</keyword>
<dbReference type="WBParaSite" id="Csp11.Scaffold58.g346.t1">
    <property type="protein sequence ID" value="Csp11.Scaffold58.g346.t1"/>
    <property type="gene ID" value="Csp11.Scaffold58.g346"/>
</dbReference>
<comment type="similarity">
    <text evidence="2">Belongs to the nematode transthyretin-like family.</text>
</comment>
<dbReference type="Proteomes" id="UP000095282">
    <property type="component" value="Unplaced"/>
</dbReference>
<evidence type="ECO:0000256" key="1">
    <source>
        <dbReference type="ARBA" id="ARBA00004613"/>
    </source>
</evidence>
<dbReference type="PANTHER" id="PTHR21700">
    <property type="entry name" value="TRANSTHYRETIN-LIKE FAMILY PROTEIN-RELATED"/>
    <property type="match status" value="1"/>
</dbReference>
<proteinExistence type="inferred from homology"/>
<protein>
    <submittedName>
        <fullName evidence="6">Transthyretin-like family protein</fullName>
    </submittedName>
</protein>
<dbReference type="InterPro" id="IPR038479">
    <property type="entry name" value="Transthyretin-like_sf"/>
</dbReference>
<dbReference type="Pfam" id="PF01060">
    <property type="entry name" value="TTR-52"/>
    <property type="match status" value="1"/>
</dbReference>
<dbReference type="InterPro" id="IPR001534">
    <property type="entry name" value="Transthyretin-like"/>
</dbReference>
<dbReference type="AlphaFoldDB" id="A0A1I7TCB5"/>
<dbReference type="PANTHER" id="PTHR21700:SF29">
    <property type="entry name" value="TRANSTHYRETIN-LIKE FAMILY PROTEIN"/>
    <property type="match status" value="1"/>
</dbReference>
<evidence type="ECO:0000313" key="5">
    <source>
        <dbReference type="Proteomes" id="UP000095282"/>
    </source>
</evidence>
<name>A0A1I7TCB5_9PELO</name>
<evidence type="ECO:0000256" key="4">
    <source>
        <dbReference type="ARBA" id="ARBA00022729"/>
    </source>
</evidence>